<dbReference type="Pfam" id="PF04273">
    <property type="entry name" value="BLH_phosphatase"/>
    <property type="match status" value="1"/>
</dbReference>
<dbReference type="InterPro" id="IPR002321">
    <property type="entry name" value="Cyt_c_II"/>
</dbReference>
<feature type="domain" description="Beta-lactamase hydrolase-like protein phosphatase-like" evidence="2">
    <location>
        <begin position="88"/>
        <end position="134"/>
    </location>
</feature>
<keyword evidence="4" id="KW-1185">Reference proteome</keyword>
<dbReference type="GO" id="GO:0016787">
    <property type="term" value="F:hydrolase activity"/>
    <property type="evidence" value="ECO:0007669"/>
    <property type="project" value="InterPro"/>
</dbReference>
<dbReference type="GO" id="GO:0005506">
    <property type="term" value="F:iron ion binding"/>
    <property type="evidence" value="ECO:0007669"/>
    <property type="project" value="InterPro"/>
</dbReference>
<evidence type="ECO:0000313" key="4">
    <source>
        <dbReference type="Proteomes" id="UP000199518"/>
    </source>
</evidence>
<organism evidence="3 4">
    <name type="scientific">Planctomicrobium piriforme</name>
    <dbReference type="NCBI Taxonomy" id="1576369"/>
    <lineage>
        <taxon>Bacteria</taxon>
        <taxon>Pseudomonadati</taxon>
        <taxon>Planctomycetota</taxon>
        <taxon>Planctomycetia</taxon>
        <taxon>Planctomycetales</taxon>
        <taxon>Planctomycetaceae</taxon>
        <taxon>Planctomicrobium</taxon>
    </lineage>
</organism>
<accession>A0A1I3DK01</accession>
<dbReference type="Proteomes" id="UP000199518">
    <property type="component" value="Unassembled WGS sequence"/>
</dbReference>
<dbReference type="GO" id="GO:0009055">
    <property type="term" value="F:electron transfer activity"/>
    <property type="evidence" value="ECO:0007669"/>
    <property type="project" value="InterPro"/>
</dbReference>
<keyword evidence="1" id="KW-0732">Signal</keyword>
<dbReference type="InterPro" id="IPR005939">
    <property type="entry name" value="BLH_phosphatase-like"/>
</dbReference>
<dbReference type="InterPro" id="IPR029021">
    <property type="entry name" value="Prot-tyrosine_phosphatase-like"/>
</dbReference>
<dbReference type="Gene3D" id="1.20.120.10">
    <property type="entry name" value="Cytochrome c/b562"/>
    <property type="match status" value="1"/>
</dbReference>
<sequence>MPRTASFAACTTALLLLWITVGPFALAQKTDVPQVAQPIPESTIHNLHRLGPNLYSGAGPETEVDFDALKKLGVVTIISVDGAVPNVEAARSRGMRYVHIPIQYRGVPIDAQRALVAAVRSSEGPVFVHCHHGLHRGPAAAAVCAISTNLLTNAQAVAFLKQAGTGSQYQGLYGDVAGFRMLTPDEEKSLPPVVLKESVEIGSLADAMVRIDALSDELQARLKAIDSKAVPTTPPAWQDEATQLHEELQEAARLLTGNADLKQKLQTSADVSLQLSKSAAPVTAAHLFATLKGQCKNCHAEYRDK</sequence>
<name>A0A1I3DK01_9PLAN</name>
<evidence type="ECO:0000313" key="3">
    <source>
        <dbReference type="EMBL" id="SFH87003.1"/>
    </source>
</evidence>
<dbReference type="SUPFAM" id="SSF52799">
    <property type="entry name" value="(Phosphotyrosine protein) phosphatases II"/>
    <property type="match status" value="1"/>
</dbReference>
<dbReference type="OrthoDB" id="251220at2"/>
<proteinExistence type="predicted"/>
<dbReference type="PROSITE" id="PS51009">
    <property type="entry name" value="CYTCII"/>
    <property type="match status" value="1"/>
</dbReference>
<feature type="signal peptide" evidence="1">
    <location>
        <begin position="1"/>
        <end position="27"/>
    </location>
</feature>
<dbReference type="EMBL" id="FOQD01000003">
    <property type="protein sequence ID" value="SFH87003.1"/>
    <property type="molecule type" value="Genomic_DNA"/>
</dbReference>
<evidence type="ECO:0000259" key="2">
    <source>
        <dbReference type="Pfam" id="PF04273"/>
    </source>
</evidence>
<gene>
    <name evidence="3" type="ORF">SAMN05421753_103282</name>
</gene>
<protein>
    <submittedName>
        <fullName evidence="3">Putative phosphatase</fullName>
    </submittedName>
</protein>
<dbReference type="Gene3D" id="3.90.190.10">
    <property type="entry name" value="Protein tyrosine phosphatase superfamily"/>
    <property type="match status" value="1"/>
</dbReference>
<evidence type="ECO:0000256" key="1">
    <source>
        <dbReference type="SAM" id="SignalP"/>
    </source>
</evidence>
<dbReference type="AlphaFoldDB" id="A0A1I3DK01"/>
<dbReference type="STRING" id="1576369.SAMN05421753_103282"/>
<dbReference type="RefSeq" id="WP_092048299.1">
    <property type="nucleotide sequence ID" value="NZ_FOQD01000003.1"/>
</dbReference>
<dbReference type="GO" id="GO:0020037">
    <property type="term" value="F:heme binding"/>
    <property type="evidence" value="ECO:0007669"/>
    <property type="project" value="InterPro"/>
</dbReference>
<reference evidence="4" key="1">
    <citation type="submission" date="2016-10" db="EMBL/GenBank/DDBJ databases">
        <authorList>
            <person name="Varghese N."/>
            <person name="Submissions S."/>
        </authorList>
    </citation>
    <scope>NUCLEOTIDE SEQUENCE [LARGE SCALE GENOMIC DNA]</scope>
    <source>
        <strain evidence="4">DSM 26348</strain>
    </source>
</reference>
<feature type="chain" id="PRO_5011647180" evidence="1">
    <location>
        <begin position="28"/>
        <end position="305"/>
    </location>
</feature>